<keyword evidence="6" id="KW-1185">Reference proteome</keyword>
<dbReference type="RefSeq" id="WP_102115350.1">
    <property type="nucleotide sequence ID" value="NZ_BMGN01000009.1"/>
</dbReference>
<keyword evidence="3" id="KW-1133">Transmembrane helix</keyword>
<evidence type="ECO:0000256" key="2">
    <source>
        <dbReference type="ARBA" id="ARBA00022692"/>
    </source>
</evidence>
<dbReference type="KEGG" id="ncb:C0V82_25930"/>
<name>A0A2K9NL97_9PROT</name>
<evidence type="ECO:0000313" key="6">
    <source>
        <dbReference type="Proteomes" id="UP000234752"/>
    </source>
</evidence>
<gene>
    <name evidence="5" type="ORF">C0V82_25930</name>
</gene>
<keyword evidence="4" id="KW-0472">Membrane</keyword>
<protein>
    <submittedName>
        <fullName evidence="5">DoxX family protein</fullName>
    </submittedName>
</protein>
<dbReference type="Proteomes" id="UP000234752">
    <property type="component" value="Plasmid unnamed2"/>
</dbReference>
<geneLocation type="plasmid" evidence="5 6">
    <name>unnamed2</name>
</geneLocation>
<dbReference type="AlphaFoldDB" id="A0A2K9NL97"/>
<comment type="subcellular location">
    <subcellularLocation>
        <location evidence="1">Membrane</location>
        <topology evidence="1">Multi-pass membrane protein</topology>
    </subcellularLocation>
</comment>
<reference evidence="5 6" key="1">
    <citation type="submission" date="2017-12" db="EMBL/GenBank/DDBJ databases">
        <title>Genomes of bacteria within cyanobacterial aggregates.</title>
        <authorList>
            <person name="Cai H."/>
        </authorList>
    </citation>
    <scope>NUCLEOTIDE SEQUENCE [LARGE SCALE GENOMIC DNA]</scope>
    <source>
        <strain evidence="5 6">TH16</strain>
        <plasmid evidence="5 6">unnamed2</plasmid>
    </source>
</reference>
<accession>A0A2K9NL97</accession>
<organism evidence="5 6">
    <name type="scientific">Niveispirillum cyanobacteriorum</name>
    <dbReference type="NCBI Taxonomy" id="1612173"/>
    <lineage>
        <taxon>Bacteria</taxon>
        <taxon>Pseudomonadati</taxon>
        <taxon>Pseudomonadota</taxon>
        <taxon>Alphaproteobacteria</taxon>
        <taxon>Rhodospirillales</taxon>
        <taxon>Azospirillaceae</taxon>
        <taxon>Niveispirillum</taxon>
    </lineage>
</organism>
<dbReference type="EMBL" id="CP025614">
    <property type="protein sequence ID" value="AUN33847.1"/>
    <property type="molecule type" value="Genomic_DNA"/>
</dbReference>
<proteinExistence type="predicted"/>
<evidence type="ECO:0000313" key="5">
    <source>
        <dbReference type="EMBL" id="AUN33847.1"/>
    </source>
</evidence>
<dbReference type="InterPro" id="IPR032808">
    <property type="entry name" value="DoxX"/>
</dbReference>
<evidence type="ECO:0000256" key="4">
    <source>
        <dbReference type="ARBA" id="ARBA00023136"/>
    </source>
</evidence>
<dbReference type="Pfam" id="PF07681">
    <property type="entry name" value="DoxX"/>
    <property type="match status" value="1"/>
</dbReference>
<evidence type="ECO:0000256" key="3">
    <source>
        <dbReference type="ARBA" id="ARBA00022989"/>
    </source>
</evidence>
<dbReference type="OrthoDB" id="7064507at2"/>
<dbReference type="GO" id="GO:0016020">
    <property type="term" value="C:membrane"/>
    <property type="evidence" value="ECO:0007669"/>
    <property type="project" value="UniProtKB-SubCell"/>
</dbReference>
<sequence length="139" mass="14609">MRDTPAPIATLLESPALNIGARVLLTLPFWSSGIAKLLDIDGALAEAAHFGLEPAWLTVIATLIVQLGGSAALITGRFAWVGAGALGVFTVLATLIAHPFWTVADPVARFHERNTFLEHGGLVGGLILAAILTHRKGRN</sequence>
<keyword evidence="2" id="KW-0812">Transmembrane</keyword>
<keyword evidence="5" id="KW-0614">Plasmid</keyword>
<evidence type="ECO:0000256" key="1">
    <source>
        <dbReference type="ARBA" id="ARBA00004141"/>
    </source>
</evidence>